<feature type="binding site" evidence="8">
    <location>
        <begin position="332"/>
        <end position="334"/>
    </location>
    <ligand>
        <name>GTP</name>
        <dbReference type="ChEBI" id="CHEBI:37565"/>
    </ligand>
</feature>
<feature type="binding site" evidence="8">
    <location>
        <position position="306"/>
    </location>
    <ligand>
        <name>GTP</name>
        <dbReference type="ChEBI" id="CHEBI:37565"/>
    </ligand>
</feature>
<dbReference type="RefSeq" id="WP_198323629.1">
    <property type="nucleotide sequence ID" value="NZ_CP104311.1"/>
</dbReference>
<feature type="binding site" evidence="8">
    <location>
        <begin position="41"/>
        <end position="43"/>
    </location>
    <ligand>
        <name>GTP</name>
        <dbReference type="ChEBI" id="CHEBI:37565"/>
    </ligand>
</feature>
<keyword evidence="12" id="KW-1185">Reference proteome</keyword>
<keyword evidence="7 8" id="KW-0342">GTP-binding</keyword>
<feature type="binding site" evidence="8">
    <location>
        <begin position="414"/>
        <end position="416"/>
    </location>
    <ligand>
        <name>GTP</name>
        <dbReference type="ChEBI" id="CHEBI:37565"/>
    </ligand>
</feature>
<dbReference type="InterPro" id="IPR027417">
    <property type="entry name" value="P-loop_NTPase"/>
</dbReference>
<dbReference type="PANTHER" id="PTHR11846:SF0">
    <property type="entry name" value="ADENYLOSUCCINATE SYNTHETASE"/>
    <property type="match status" value="1"/>
</dbReference>
<feature type="binding site" description="in other chain" evidence="8">
    <location>
        <begin position="14"/>
        <end position="17"/>
    </location>
    <ligand>
        <name>IMP</name>
        <dbReference type="ChEBI" id="CHEBI:58053"/>
        <note>ligand shared between dimeric partners</note>
    </ligand>
</feature>
<comment type="pathway">
    <text evidence="8 10">Purine metabolism; AMP biosynthesis via de novo pathway; AMP from IMP: step 1/2.</text>
</comment>
<keyword evidence="2 8" id="KW-0436">Ligase</keyword>
<comment type="catalytic activity">
    <reaction evidence="8 10">
        <text>IMP + L-aspartate + GTP = N(6)-(1,2-dicarboxyethyl)-AMP + GDP + phosphate + 2 H(+)</text>
        <dbReference type="Rhea" id="RHEA:15753"/>
        <dbReference type="ChEBI" id="CHEBI:15378"/>
        <dbReference type="ChEBI" id="CHEBI:29991"/>
        <dbReference type="ChEBI" id="CHEBI:37565"/>
        <dbReference type="ChEBI" id="CHEBI:43474"/>
        <dbReference type="ChEBI" id="CHEBI:57567"/>
        <dbReference type="ChEBI" id="CHEBI:58053"/>
        <dbReference type="ChEBI" id="CHEBI:58189"/>
        <dbReference type="EC" id="6.3.4.4"/>
    </reaction>
</comment>
<dbReference type="GO" id="GO:0004019">
    <property type="term" value="F:adenylosuccinate synthase activity"/>
    <property type="evidence" value="ECO:0007669"/>
    <property type="project" value="UniProtKB-EC"/>
</dbReference>
<dbReference type="HAMAP" id="MF_00011">
    <property type="entry name" value="Adenylosucc_synth"/>
    <property type="match status" value="1"/>
</dbReference>
<dbReference type="Gene3D" id="3.40.440.10">
    <property type="entry name" value="Adenylosuccinate Synthetase, subunit A, domain 1"/>
    <property type="match status" value="1"/>
</dbReference>
<dbReference type="EMBL" id="CP104311">
    <property type="protein sequence ID" value="WWF01895.1"/>
    <property type="molecule type" value="Genomic_DNA"/>
</dbReference>
<feature type="binding site" evidence="8">
    <location>
        <begin position="13"/>
        <end position="19"/>
    </location>
    <ligand>
        <name>GTP</name>
        <dbReference type="ChEBI" id="CHEBI:37565"/>
    </ligand>
</feature>
<evidence type="ECO:0000313" key="11">
    <source>
        <dbReference type="EMBL" id="WWF01895.1"/>
    </source>
</evidence>
<feature type="binding site" description="in other chain" evidence="8">
    <location>
        <position position="240"/>
    </location>
    <ligand>
        <name>IMP</name>
        <dbReference type="ChEBI" id="CHEBI:58053"/>
        <note>ligand shared between dimeric partners</note>
    </ligand>
</feature>
<keyword evidence="6 8" id="KW-0460">Magnesium</keyword>
<evidence type="ECO:0000256" key="3">
    <source>
        <dbReference type="ARBA" id="ARBA00022723"/>
    </source>
</evidence>
<evidence type="ECO:0000256" key="5">
    <source>
        <dbReference type="ARBA" id="ARBA00022755"/>
    </source>
</evidence>
<feature type="binding site" description="in other chain" evidence="8">
    <location>
        <position position="225"/>
    </location>
    <ligand>
        <name>IMP</name>
        <dbReference type="ChEBI" id="CHEBI:58053"/>
        <note>ligand shared between dimeric partners</note>
    </ligand>
</feature>
<keyword evidence="8" id="KW-0963">Cytoplasm</keyword>
<evidence type="ECO:0000256" key="10">
    <source>
        <dbReference type="RuleBase" id="RU000520"/>
    </source>
</evidence>
<dbReference type="NCBIfam" id="TIGR00184">
    <property type="entry name" value="purA"/>
    <property type="match status" value="1"/>
</dbReference>
<feature type="active site" description="Proton donor" evidence="8">
    <location>
        <position position="42"/>
    </location>
</feature>
<evidence type="ECO:0000256" key="7">
    <source>
        <dbReference type="ARBA" id="ARBA00023134"/>
    </source>
</evidence>
<sequence length="432" mass="46263">MAKNIVVIGTQWGDEGKGKLVDLLTEHANAVVRFQGGHNAGHTLVIDGRKTVLHLIPSGILRDSVTCLIGNGVVLSPEALMQEIGVLESVGLSIRDRLIISEACALILPVHVALDNARESARGGKAIGTTGRGIGPAYEDKVARRGLRAGDLRDTGGLSERLRELLDYHNFVLTHYYGAQGVDFQETLDKLLDLGGKICPMLGDVAGILHRYRAAGENVLFEGAQGAMLDIDHGTYPYVTSSNTTAGGASCGTGVGLLDFDYVLGITKAYATRVGNGPFPTELRDATGEILTQKGAEFGATTGRRRRCGWFDAVLMRRSAKLNGLSGICLTKLDVLDGLPKIGICTGYRYDGQEIDTVPIGADNYARCEPIIEEMPGWQESTAGIRTLDDLPVNARAYIQRLEETTGVNVDIISTGPDRQDTIVMQNPFAAA</sequence>
<dbReference type="EC" id="6.3.4.4" evidence="8 10"/>
<evidence type="ECO:0000256" key="1">
    <source>
        <dbReference type="ARBA" id="ARBA00011738"/>
    </source>
</evidence>
<feature type="binding site" description="in other chain" evidence="8">
    <location>
        <position position="304"/>
    </location>
    <ligand>
        <name>IMP</name>
        <dbReference type="ChEBI" id="CHEBI:58053"/>
        <note>ligand shared between dimeric partners</note>
    </ligand>
</feature>
<dbReference type="InterPro" id="IPR001114">
    <property type="entry name" value="Adenylosuccinate_synthetase"/>
</dbReference>
<proteinExistence type="inferred from homology"/>
<dbReference type="Proteomes" id="UP001359308">
    <property type="component" value="Chromosome"/>
</dbReference>
<evidence type="ECO:0000256" key="2">
    <source>
        <dbReference type="ARBA" id="ARBA00022598"/>
    </source>
</evidence>
<dbReference type="Gene3D" id="1.10.300.10">
    <property type="entry name" value="Adenylosuccinate Synthetase, subunit A, domain 2"/>
    <property type="match status" value="1"/>
</dbReference>
<evidence type="ECO:0000256" key="8">
    <source>
        <dbReference type="HAMAP-Rule" id="MF_00011"/>
    </source>
</evidence>
<dbReference type="Pfam" id="PF00709">
    <property type="entry name" value="Adenylsucc_synt"/>
    <property type="match status" value="1"/>
</dbReference>
<feature type="binding site" evidence="8">
    <location>
        <position position="144"/>
    </location>
    <ligand>
        <name>IMP</name>
        <dbReference type="ChEBI" id="CHEBI:58053"/>
        <note>ligand shared between dimeric partners</note>
    </ligand>
</feature>
<feature type="binding site" evidence="8">
    <location>
        <begin position="300"/>
        <end position="306"/>
    </location>
    <ligand>
        <name>substrate</name>
    </ligand>
</feature>
<keyword evidence="5 8" id="KW-0658">Purine biosynthesis</keyword>
<comment type="subunit">
    <text evidence="1 8">Homodimer.</text>
</comment>
<comment type="subcellular location">
    <subcellularLocation>
        <location evidence="8">Cytoplasm</location>
    </subcellularLocation>
</comment>
<gene>
    <name evidence="8" type="primary">purA</name>
    <name evidence="11" type="ORF">N4J17_15725</name>
</gene>
<evidence type="ECO:0000256" key="4">
    <source>
        <dbReference type="ARBA" id="ARBA00022741"/>
    </source>
</evidence>
<comment type="cofactor">
    <cofactor evidence="8">
        <name>Mg(2+)</name>
        <dbReference type="ChEBI" id="CHEBI:18420"/>
    </cofactor>
    <text evidence="8">Binds 1 Mg(2+) ion per subunit.</text>
</comment>
<dbReference type="CDD" id="cd03108">
    <property type="entry name" value="AdSS"/>
    <property type="match status" value="1"/>
</dbReference>
<protein>
    <recommendedName>
        <fullName evidence="8 10">Adenylosuccinate synthetase</fullName>
        <shortName evidence="8">AMPSase</shortName>
        <shortName evidence="8">AdSS</shortName>
        <ecNumber evidence="8 10">6.3.4.4</ecNumber>
    </recommendedName>
    <alternativeName>
        <fullName evidence="8">IMP--aspartate ligase</fullName>
    </alternativeName>
</protein>
<name>A0ABZ2F5Q9_METCP</name>
<feature type="binding site" evidence="8">
    <location>
        <position position="41"/>
    </location>
    <ligand>
        <name>Mg(2+)</name>
        <dbReference type="ChEBI" id="CHEBI:18420"/>
    </ligand>
</feature>
<dbReference type="SUPFAM" id="SSF52540">
    <property type="entry name" value="P-loop containing nucleoside triphosphate hydrolases"/>
    <property type="match status" value="1"/>
</dbReference>
<evidence type="ECO:0000256" key="6">
    <source>
        <dbReference type="ARBA" id="ARBA00022842"/>
    </source>
</evidence>
<evidence type="ECO:0000256" key="9">
    <source>
        <dbReference type="PROSITE-ProRule" id="PRU10134"/>
    </source>
</evidence>
<dbReference type="PROSITE" id="PS01266">
    <property type="entry name" value="ADENYLOSUCCIN_SYN_1"/>
    <property type="match status" value="1"/>
</dbReference>
<dbReference type="NCBIfam" id="NF002223">
    <property type="entry name" value="PRK01117.1"/>
    <property type="match status" value="1"/>
</dbReference>
<feature type="binding site" description="in other chain" evidence="8">
    <location>
        <begin position="39"/>
        <end position="42"/>
    </location>
    <ligand>
        <name>IMP</name>
        <dbReference type="ChEBI" id="CHEBI:58053"/>
        <note>ligand shared between dimeric partners</note>
    </ligand>
</feature>
<feature type="binding site" description="in other chain" evidence="8">
    <location>
        <position position="130"/>
    </location>
    <ligand>
        <name>IMP</name>
        <dbReference type="ChEBI" id="CHEBI:58053"/>
        <note>ligand shared between dimeric partners</note>
    </ligand>
</feature>
<accession>A0ABZ2F5Q9</accession>
<evidence type="ECO:0000313" key="12">
    <source>
        <dbReference type="Proteomes" id="UP001359308"/>
    </source>
</evidence>
<comment type="function">
    <text evidence="8">Plays an important role in the de novo pathway of purine nucleotide biosynthesis. Catalyzes the first committed step in the biosynthesis of AMP from IMP.</text>
</comment>
<keyword evidence="4 8" id="KW-0547">Nucleotide-binding</keyword>
<dbReference type="InterPro" id="IPR033128">
    <property type="entry name" value="Adenylosuccin_syn_Lys_AS"/>
</dbReference>
<comment type="similarity">
    <text evidence="8 10">Belongs to the adenylosuccinate synthetase family.</text>
</comment>
<dbReference type="Gene3D" id="3.90.170.10">
    <property type="entry name" value="Adenylosuccinate Synthetase, subunit A, domain 3"/>
    <property type="match status" value="1"/>
</dbReference>
<feature type="binding site" evidence="8">
    <location>
        <position position="14"/>
    </location>
    <ligand>
        <name>Mg(2+)</name>
        <dbReference type="ChEBI" id="CHEBI:18420"/>
    </ligand>
</feature>
<reference evidence="11 12" key="1">
    <citation type="submission" date="2022-09" db="EMBL/GenBank/DDBJ databases">
        <authorList>
            <person name="Giprobiosintez L."/>
        </authorList>
    </citation>
    <scope>NUCLEOTIDE SEQUENCE [LARGE SCALE GENOMIC DNA]</scope>
    <source>
        <strain evidence="12">VKPM-B-12549 (GBS-15)</strain>
    </source>
</reference>
<dbReference type="InterPro" id="IPR042110">
    <property type="entry name" value="Adenylosuccinate_synth_dom2"/>
</dbReference>
<dbReference type="PROSITE" id="PS00513">
    <property type="entry name" value="ADENYLOSUCCIN_SYN_2"/>
    <property type="match status" value="1"/>
</dbReference>
<dbReference type="InterPro" id="IPR042109">
    <property type="entry name" value="Adenylosuccinate_synth_dom1"/>
</dbReference>
<dbReference type="InterPro" id="IPR018220">
    <property type="entry name" value="Adenylosuccin_syn_GTP-bd"/>
</dbReference>
<dbReference type="InterPro" id="IPR042111">
    <property type="entry name" value="Adenylosuccinate_synth_dom3"/>
</dbReference>
<organism evidence="11 12">
    <name type="scientific">Methylococcus capsulatus</name>
    <dbReference type="NCBI Taxonomy" id="414"/>
    <lineage>
        <taxon>Bacteria</taxon>
        <taxon>Pseudomonadati</taxon>
        <taxon>Pseudomonadota</taxon>
        <taxon>Gammaproteobacteria</taxon>
        <taxon>Methylococcales</taxon>
        <taxon>Methylococcaceae</taxon>
        <taxon>Methylococcus</taxon>
    </lineage>
</organism>
<dbReference type="PANTHER" id="PTHR11846">
    <property type="entry name" value="ADENYLOSUCCINATE SYNTHETASE"/>
    <property type="match status" value="1"/>
</dbReference>
<keyword evidence="3 8" id="KW-0479">Metal-binding</keyword>
<feature type="active site" evidence="9">
    <location>
        <position position="141"/>
    </location>
</feature>
<dbReference type="SMART" id="SM00788">
    <property type="entry name" value="Adenylsucc_synt"/>
    <property type="match status" value="1"/>
</dbReference>
<feature type="active site" description="Proton acceptor" evidence="8">
    <location>
        <position position="14"/>
    </location>
</feature>